<dbReference type="InterPro" id="IPR013324">
    <property type="entry name" value="RNA_pol_sigma_r3/r4-like"/>
</dbReference>
<dbReference type="SUPFAM" id="SSF88659">
    <property type="entry name" value="Sigma3 and sigma4 domains of RNA polymerase sigma factors"/>
    <property type="match status" value="1"/>
</dbReference>
<dbReference type="AlphaFoldDB" id="A0A4Q8XPI3"/>
<protein>
    <submittedName>
        <fullName evidence="1">Uncharacterized protein</fullName>
    </submittedName>
</protein>
<comment type="caution">
    <text evidence="1">The sequence shown here is derived from an EMBL/GenBank/DDBJ whole genome shotgun (WGS) entry which is preliminary data.</text>
</comment>
<dbReference type="InterPro" id="IPR036388">
    <property type="entry name" value="WH-like_DNA-bd_sf"/>
</dbReference>
<proteinExistence type="predicted"/>
<evidence type="ECO:0000313" key="1">
    <source>
        <dbReference type="EMBL" id="TAX64412.1"/>
    </source>
</evidence>
<dbReference type="EMBL" id="SIPC01000009">
    <property type="protein sequence ID" value="TAX64412.1"/>
    <property type="molecule type" value="Genomic_DNA"/>
</dbReference>
<organism evidence="1 2">
    <name type="scientific">Rhizobium leguminosarum</name>
    <dbReference type="NCBI Taxonomy" id="384"/>
    <lineage>
        <taxon>Bacteria</taxon>
        <taxon>Pseudomonadati</taxon>
        <taxon>Pseudomonadota</taxon>
        <taxon>Alphaproteobacteria</taxon>
        <taxon>Hyphomicrobiales</taxon>
        <taxon>Rhizobiaceae</taxon>
        <taxon>Rhizobium/Agrobacterium group</taxon>
        <taxon>Rhizobium</taxon>
    </lineage>
</organism>
<gene>
    <name evidence="1" type="ORF">ELI03_34720</name>
</gene>
<evidence type="ECO:0000313" key="2">
    <source>
        <dbReference type="Proteomes" id="UP000293652"/>
    </source>
</evidence>
<name>A0A4Q8XPI3_RHILE</name>
<reference evidence="1 2" key="1">
    <citation type="submission" date="2019-02" db="EMBL/GenBank/DDBJ databases">
        <title>The genomic architecture of introgression among sibling species of bacteria.</title>
        <authorList>
            <person name="Cavassim M.I.A."/>
            <person name="Moeskjaer S."/>
            <person name="Moslemi C."/>
            <person name="Fields B."/>
            <person name="Bachmann A."/>
            <person name="Vilhjalmsson B."/>
            <person name="Schierup M.H."/>
            <person name="Young J.P.W."/>
            <person name="Andersen S.U."/>
        </authorList>
    </citation>
    <scope>NUCLEOTIDE SEQUENCE [LARGE SCALE GENOMIC DNA]</scope>
    <source>
        <strain evidence="1 2">SM145A</strain>
    </source>
</reference>
<dbReference type="RefSeq" id="WP_130751247.1">
    <property type="nucleotide sequence ID" value="NZ_SIPC01000009.1"/>
</dbReference>
<accession>A0A4Q8XPI3</accession>
<dbReference type="Gene3D" id="1.10.10.10">
    <property type="entry name" value="Winged helix-like DNA-binding domain superfamily/Winged helix DNA-binding domain"/>
    <property type="match status" value="1"/>
</dbReference>
<dbReference type="Proteomes" id="UP000293652">
    <property type="component" value="Unassembled WGS sequence"/>
</dbReference>
<sequence length="262" mass="29538">MARPLTRIADGTPYVRPAAVETQIDQAVQLSATDLRRRLLITDRNDPGHLRSECLVHLVREGRRSGNQALMTAVLPILLGRCEANLRVAVADVAIPDAANLRQRILDDLTELFVMDGSGDFPDELDFYECKFNKAFRALRIDAIRRAERRSRRSIEVAEMPELEVKSMPDAFEDAFARVSNAFKVLPTQEWDADREPILQAIEALPPDERDAVVLVHALGYKEESDNPEEETAATRCNCTGRTIRNRLTRAAAKLSRFKEDL</sequence>